<dbReference type="EMBL" id="SMAE01000015">
    <property type="protein sequence ID" value="TCS86385.1"/>
    <property type="molecule type" value="Genomic_DNA"/>
</dbReference>
<organism evidence="2 3">
    <name type="scientific">Keratinibaculum paraultunense</name>
    <dbReference type="NCBI Taxonomy" id="1278232"/>
    <lineage>
        <taxon>Bacteria</taxon>
        <taxon>Bacillati</taxon>
        <taxon>Bacillota</taxon>
        <taxon>Tissierellia</taxon>
        <taxon>Tissierellales</taxon>
        <taxon>Tepidimicrobiaceae</taxon>
        <taxon>Keratinibaculum</taxon>
    </lineage>
</organism>
<dbReference type="RefSeq" id="WP_132029505.1">
    <property type="nucleotide sequence ID" value="NZ_CP068564.1"/>
</dbReference>
<dbReference type="GO" id="GO:0015074">
    <property type="term" value="P:DNA integration"/>
    <property type="evidence" value="ECO:0007669"/>
    <property type="project" value="InterPro"/>
</dbReference>
<dbReference type="PROSITE" id="PS50994">
    <property type="entry name" value="INTEGRASE"/>
    <property type="match status" value="1"/>
</dbReference>
<dbReference type="NCBIfam" id="NF033546">
    <property type="entry name" value="transpos_IS21"/>
    <property type="match status" value="1"/>
</dbReference>
<dbReference type="AlphaFoldDB" id="A0A4R3KQ70"/>
<dbReference type="PANTHER" id="PTHR35004">
    <property type="entry name" value="TRANSPOSASE RV3428C-RELATED"/>
    <property type="match status" value="1"/>
</dbReference>
<evidence type="ECO:0000313" key="3">
    <source>
        <dbReference type="Proteomes" id="UP000294567"/>
    </source>
</evidence>
<protein>
    <submittedName>
        <fullName evidence="2">Transposase</fullName>
    </submittedName>
</protein>
<comment type="caution">
    <text evidence="2">The sequence shown here is derived from an EMBL/GenBank/DDBJ whole genome shotgun (WGS) entry which is preliminary data.</text>
</comment>
<dbReference type="InterPro" id="IPR001584">
    <property type="entry name" value="Integrase_cat-core"/>
</dbReference>
<accession>A0A4R3KQ70</accession>
<dbReference type="InterPro" id="IPR054353">
    <property type="entry name" value="IstA-like_C"/>
</dbReference>
<feature type="domain" description="Integrase catalytic" evidence="1">
    <location>
        <begin position="124"/>
        <end position="312"/>
    </location>
</feature>
<evidence type="ECO:0000313" key="2">
    <source>
        <dbReference type="EMBL" id="TCS86385.1"/>
    </source>
</evidence>
<proteinExistence type="predicted"/>
<name>A0A4R3KQ70_9FIRM</name>
<dbReference type="Pfam" id="PF22483">
    <property type="entry name" value="Mu-transpos_C_2"/>
    <property type="match status" value="1"/>
</dbReference>
<sequence>MLTITQVNYIRDLYFWEGKNITEICNLTGRNYRTIKKYIEQDDFNSKEHKVKRPNKSDVLRPIINKWLTEDKFRHHKQKHTAKRIYDRLKEEYPDLLKVSERTVRRIVKEEREKVYGADNAYLKLEHPGGEAQVDFGCFKAYENGTLKDFHMLVLSFPKSNAGFAVATRSETREALLEGMVTIFNFMGYVPNTIWFDQMSSVALRTRDERGVVKPTDFIVRFATHYGFDIKLCNPNSGHEKGNVENKVGTIRRNIFVPEPTIKDLDEFNQKLLEKCLEANKELHYRHKVPIKDLFESEKTLMIPVNKVVFDTANYENRKVNKYGLVEYSGCRYSVSPKYVGETVVLKIMANKIEILTKDLSVKITEHPRLFERGQESINYIDFIDIIKLRPNALKYLSIYSLLPTSWQDYLKSLDKESYRQAFDVLRMILLEEDMDYADKVLKETLKHKSISPEAVEITYKRFKEDHTLFESTIYFPEDLPPYEVDINQYDLLLLGGERR</sequence>
<keyword evidence="3" id="KW-1185">Reference proteome</keyword>
<dbReference type="OrthoDB" id="92877at2"/>
<gene>
    <name evidence="2" type="ORF">EDD65_1156</name>
</gene>
<dbReference type="Proteomes" id="UP000294567">
    <property type="component" value="Unassembled WGS sequence"/>
</dbReference>
<reference evidence="2 3" key="1">
    <citation type="submission" date="2019-03" db="EMBL/GenBank/DDBJ databases">
        <title>Genomic Encyclopedia of Type Strains, Phase IV (KMG-IV): sequencing the most valuable type-strain genomes for metagenomic binning, comparative biology and taxonomic classification.</title>
        <authorList>
            <person name="Goeker M."/>
        </authorList>
    </citation>
    <scope>NUCLEOTIDE SEQUENCE [LARGE SCALE GENOMIC DNA]</scope>
    <source>
        <strain evidence="2 3">DSM 26752</strain>
    </source>
</reference>
<evidence type="ECO:0000259" key="1">
    <source>
        <dbReference type="PROSITE" id="PS50994"/>
    </source>
</evidence>